<keyword evidence="2" id="KW-0560">Oxidoreductase</keyword>
<dbReference type="FunFam" id="3.40.50.720:FF:000084">
    <property type="entry name" value="Short-chain dehydrogenase reductase"/>
    <property type="match status" value="1"/>
</dbReference>
<dbReference type="EMBL" id="CP038436">
    <property type="protein sequence ID" value="QBX55910.1"/>
    <property type="molecule type" value="Genomic_DNA"/>
</dbReference>
<dbReference type="PRINTS" id="PR00080">
    <property type="entry name" value="SDRFAMILY"/>
</dbReference>
<name>A0A4P7IGM4_9ACTN</name>
<proteinExistence type="inferred from homology"/>
<dbReference type="Proteomes" id="UP000294853">
    <property type="component" value="Chromosome"/>
</dbReference>
<organism evidence="3 4">
    <name type="scientific">Nocardioides seonyuensis</name>
    <dbReference type="NCBI Taxonomy" id="2518371"/>
    <lineage>
        <taxon>Bacteria</taxon>
        <taxon>Bacillati</taxon>
        <taxon>Actinomycetota</taxon>
        <taxon>Actinomycetes</taxon>
        <taxon>Propionibacteriales</taxon>
        <taxon>Nocardioidaceae</taxon>
        <taxon>Nocardioides</taxon>
    </lineage>
</organism>
<dbReference type="KEGG" id="nsn:EXE58_10855"/>
<dbReference type="Pfam" id="PF13561">
    <property type="entry name" value="adh_short_C2"/>
    <property type="match status" value="1"/>
</dbReference>
<evidence type="ECO:0000256" key="1">
    <source>
        <dbReference type="ARBA" id="ARBA00006484"/>
    </source>
</evidence>
<dbReference type="PRINTS" id="PR00081">
    <property type="entry name" value="GDHRDH"/>
</dbReference>
<comment type="similarity">
    <text evidence="1">Belongs to the short-chain dehydrogenases/reductases (SDR) family.</text>
</comment>
<dbReference type="PANTHER" id="PTHR42760:SF133">
    <property type="entry name" value="3-OXOACYL-[ACYL-CARRIER-PROTEIN] REDUCTASE"/>
    <property type="match status" value="1"/>
</dbReference>
<dbReference type="SUPFAM" id="SSF51735">
    <property type="entry name" value="NAD(P)-binding Rossmann-fold domains"/>
    <property type="match status" value="1"/>
</dbReference>
<gene>
    <name evidence="3" type="ORF">EXE58_10855</name>
</gene>
<dbReference type="PANTHER" id="PTHR42760">
    <property type="entry name" value="SHORT-CHAIN DEHYDROGENASES/REDUCTASES FAMILY MEMBER"/>
    <property type="match status" value="1"/>
</dbReference>
<dbReference type="OrthoDB" id="517007at2"/>
<evidence type="ECO:0000313" key="4">
    <source>
        <dbReference type="Proteomes" id="UP000294853"/>
    </source>
</evidence>
<dbReference type="Gene3D" id="3.40.50.720">
    <property type="entry name" value="NAD(P)-binding Rossmann-like Domain"/>
    <property type="match status" value="1"/>
</dbReference>
<dbReference type="AlphaFoldDB" id="A0A4P7IGM4"/>
<dbReference type="InterPro" id="IPR036291">
    <property type="entry name" value="NAD(P)-bd_dom_sf"/>
</dbReference>
<dbReference type="GO" id="GO:0016616">
    <property type="term" value="F:oxidoreductase activity, acting on the CH-OH group of donors, NAD or NADP as acceptor"/>
    <property type="evidence" value="ECO:0007669"/>
    <property type="project" value="TreeGrafter"/>
</dbReference>
<evidence type="ECO:0000313" key="3">
    <source>
        <dbReference type="EMBL" id="QBX55910.1"/>
    </source>
</evidence>
<evidence type="ECO:0000256" key="2">
    <source>
        <dbReference type="ARBA" id="ARBA00023002"/>
    </source>
</evidence>
<dbReference type="InterPro" id="IPR002347">
    <property type="entry name" value="SDR_fam"/>
</dbReference>
<reference evidence="3 4" key="1">
    <citation type="submission" date="2019-03" db="EMBL/GenBank/DDBJ databases">
        <title>Three New Species of Nocardioides, Nocardioides euryhalodurans sp. nov., Nocardioides seonyuensis sp. nov. and Nocardioides eburneoflavus sp. nov. Iolated from Soil.</title>
        <authorList>
            <person name="Roh S.G."/>
            <person name="Lee C."/>
            <person name="Kim M.-K."/>
            <person name="Kim S.B."/>
        </authorList>
    </citation>
    <scope>NUCLEOTIDE SEQUENCE [LARGE SCALE GENOMIC DNA]</scope>
    <source>
        <strain evidence="3 4">MMS17-SY207-3</strain>
    </source>
</reference>
<protein>
    <submittedName>
        <fullName evidence="3">SDR family oxidoreductase</fullName>
    </submittedName>
</protein>
<keyword evidence="4" id="KW-1185">Reference proteome</keyword>
<dbReference type="CDD" id="cd05233">
    <property type="entry name" value="SDR_c"/>
    <property type="match status" value="1"/>
</dbReference>
<accession>A0A4P7IGM4</accession>
<sequence>MCVSTVSSPRRLAPTYGDPYVAFMSTDQDFAGKVVIITGAAGGIGGATARRFAADGAVLALVDRDHEPLAEVADALEGHAFPTDLRDEDAIDTMVETVVAEHGRIDVLVNIAGIFVGTEGLIEETPRKLWDLSLDVNLRSTHHLIARVVPHMSAAGAGAIVNTSSTQARAADVGWASYGIAKAGVESLTRYVATQYGPRGIRCNCVAPGVTATPRAMERFPEERAHAIEVNTPLRRFGRPDELADAYYFLASERSSFITGQVLAVDGGMTVHLPTT</sequence>